<reference evidence="5" key="1">
    <citation type="submission" date="2022-01" db="EMBL/GenBank/DDBJ databases">
        <authorList>
            <person name="Braso-Vives M."/>
        </authorList>
    </citation>
    <scope>NUCLEOTIDE SEQUENCE</scope>
</reference>
<dbReference type="PROSITE" id="PS50835">
    <property type="entry name" value="IG_LIKE"/>
    <property type="match status" value="1"/>
</dbReference>
<dbReference type="OrthoDB" id="10658214at2759"/>
<dbReference type="SUPFAM" id="SSF48726">
    <property type="entry name" value="Immunoglobulin"/>
    <property type="match status" value="1"/>
</dbReference>
<protein>
    <submittedName>
        <fullName evidence="5">Hypp9063 protein</fullName>
    </submittedName>
</protein>
<gene>
    <name evidence="5" type="primary">Hypp9063</name>
    <name evidence="5" type="ORF">BLAG_LOCUS11829</name>
</gene>
<evidence type="ECO:0000313" key="5">
    <source>
        <dbReference type="EMBL" id="CAH1251419.1"/>
    </source>
</evidence>
<sequence length="152" mass="15884">MRAAVMLCCLLVFVPQGQPQTGPVVKVEFDPSISSMFEVRLSTTVTFTCTSTGWRPPATLTWAVTESGAPVSVNPTYTSSNNSQGVGDATSTFILTTANYGVPYSAQCTASGPDPVQTRTSAIISFTTEPEPIVSSTIAPSGPTGDVDANRQ</sequence>
<dbReference type="AlphaFoldDB" id="A0A8J9ZBQ2"/>
<feature type="domain" description="Ig-like" evidence="4">
    <location>
        <begin position="31"/>
        <end position="125"/>
    </location>
</feature>
<dbReference type="InterPro" id="IPR007110">
    <property type="entry name" value="Ig-like_dom"/>
</dbReference>
<evidence type="ECO:0000256" key="3">
    <source>
        <dbReference type="SAM" id="SignalP"/>
    </source>
</evidence>
<evidence type="ECO:0000256" key="1">
    <source>
        <dbReference type="ARBA" id="ARBA00023157"/>
    </source>
</evidence>
<proteinExistence type="predicted"/>
<dbReference type="Gene3D" id="2.60.40.10">
    <property type="entry name" value="Immunoglobulins"/>
    <property type="match status" value="1"/>
</dbReference>
<evidence type="ECO:0000256" key="2">
    <source>
        <dbReference type="SAM" id="MobiDB-lite"/>
    </source>
</evidence>
<organism evidence="5 6">
    <name type="scientific">Branchiostoma lanceolatum</name>
    <name type="common">Common lancelet</name>
    <name type="synonym">Amphioxus lanceolatum</name>
    <dbReference type="NCBI Taxonomy" id="7740"/>
    <lineage>
        <taxon>Eukaryota</taxon>
        <taxon>Metazoa</taxon>
        <taxon>Chordata</taxon>
        <taxon>Cephalochordata</taxon>
        <taxon>Leptocardii</taxon>
        <taxon>Amphioxiformes</taxon>
        <taxon>Branchiostomatidae</taxon>
        <taxon>Branchiostoma</taxon>
    </lineage>
</organism>
<evidence type="ECO:0000259" key="4">
    <source>
        <dbReference type="PROSITE" id="PS50835"/>
    </source>
</evidence>
<keyword evidence="1" id="KW-1015">Disulfide bond</keyword>
<name>A0A8J9ZBQ2_BRALA</name>
<feature type="signal peptide" evidence="3">
    <location>
        <begin position="1"/>
        <end position="19"/>
    </location>
</feature>
<keyword evidence="6" id="KW-1185">Reference proteome</keyword>
<dbReference type="Proteomes" id="UP000838412">
    <property type="component" value="Chromosome 19"/>
</dbReference>
<dbReference type="InterPro" id="IPR013783">
    <property type="entry name" value="Ig-like_fold"/>
</dbReference>
<dbReference type="Pfam" id="PF08205">
    <property type="entry name" value="C2-set_2"/>
    <property type="match status" value="1"/>
</dbReference>
<dbReference type="InterPro" id="IPR013162">
    <property type="entry name" value="CD80_C2-set"/>
</dbReference>
<evidence type="ECO:0000313" key="6">
    <source>
        <dbReference type="Proteomes" id="UP000838412"/>
    </source>
</evidence>
<feature type="region of interest" description="Disordered" evidence="2">
    <location>
        <begin position="132"/>
        <end position="152"/>
    </location>
</feature>
<feature type="chain" id="PRO_5035424902" evidence="3">
    <location>
        <begin position="20"/>
        <end position="152"/>
    </location>
</feature>
<dbReference type="EMBL" id="OV696704">
    <property type="protein sequence ID" value="CAH1251419.1"/>
    <property type="molecule type" value="Genomic_DNA"/>
</dbReference>
<keyword evidence="3" id="KW-0732">Signal</keyword>
<accession>A0A8J9ZBQ2</accession>
<dbReference type="InterPro" id="IPR036179">
    <property type="entry name" value="Ig-like_dom_sf"/>
</dbReference>